<evidence type="ECO:0000313" key="2">
    <source>
        <dbReference type="Proteomes" id="UP000307702"/>
    </source>
</evidence>
<comment type="caution">
    <text evidence="1">The sequence shown here is derived from an EMBL/GenBank/DDBJ whole genome shotgun (WGS) entry which is preliminary data.</text>
</comment>
<evidence type="ECO:0000313" key="1">
    <source>
        <dbReference type="EMBL" id="TMM44002.1"/>
    </source>
</evidence>
<sequence length="97" mass="11128">MSIKVKNLPVNEVTCANCQACCCSLEVMLLTETGVPDRHVYVDQHGKETMLRFDDGWCSALDRDTLMCSIYDNRPWVCRIFEMGSAECIEERTEKMI</sequence>
<gene>
    <name evidence="1" type="ORF">FCS21_11385</name>
</gene>
<protein>
    <submittedName>
        <fullName evidence="1">YkgJ family cysteine cluster protein</fullName>
    </submittedName>
</protein>
<name>A0A8H2PL98_9GAMM</name>
<dbReference type="RefSeq" id="WP_138623472.1">
    <property type="nucleotide sequence ID" value="NZ_SZVP01000011.1"/>
</dbReference>
<dbReference type="AlphaFoldDB" id="A0A8H2PL98"/>
<organism evidence="1 2">
    <name type="scientific">Colwellia ponticola</name>
    <dbReference type="NCBI Taxonomy" id="2304625"/>
    <lineage>
        <taxon>Bacteria</taxon>
        <taxon>Pseudomonadati</taxon>
        <taxon>Pseudomonadota</taxon>
        <taxon>Gammaproteobacteria</taxon>
        <taxon>Alteromonadales</taxon>
        <taxon>Colwelliaceae</taxon>
        <taxon>Colwellia</taxon>
    </lineage>
</organism>
<reference evidence="1 2" key="1">
    <citation type="submission" date="2019-05" db="EMBL/GenBank/DDBJ databases">
        <title>Colwellia ponticola sp. nov., isolated from seawater.</title>
        <authorList>
            <person name="Yoon J.-H."/>
        </authorList>
    </citation>
    <scope>NUCLEOTIDE SEQUENCE [LARGE SCALE GENOMIC DNA]</scope>
    <source>
        <strain evidence="1 2">OISW-25</strain>
    </source>
</reference>
<dbReference type="OrthoDB" id="71604at2"/>
<accession>A0A8H2PL98</accession>
<proteinExistence type="predicted"/>
<dbReference type="Proteomes" id="UP000307702">
    <property type="component" value="Unassembled WGS sequence"/>
</dbReference>
<dbReference type="InterPro" id="IPR005358">
    <property type="entry name" value="Puta_zinc/iron-chelating_dom"/>
</dbReference>
<dbReference type="Pfam" id="PF03692">
    <property type="entry name" value="CxxCxxCC"/>
    <property type="match status" value="1"/>
</dbReference>
<keyword evidence="2" id="KW-1185">Reference proteome</keyword>
<dbReference type="EMBL" id="SZVP01000011">
    <property type="protein sequence ID" value="TMM44002.1"/>
    <property type="molecule type" value="Genomic_DNA"/>
</dbReference>